<evidence type="ECO:0000313" key="2">
    <source>
        <dbReference type="EMBL" id="JAH39988.1"/>
    </source>
</evidence>
<dbReference type="AlphaFoldDB" id="A0A0E9SHK0"/>
<feature type="chain" id="PRO_5002432203" evidence="1">
    <location>
        <begin position="19"/>
        <end position="40"/>
    </location>
</feature>
<keyword evidence="1" id="KW-0732">Signal</keyword>
<reference evidence="2" key="1">
    <citation type="submission" date="2014-11" db="EMBL/GenBank/DDBJ databases">
        <authorList>
            <person name="Amaro Gonzalez C."/>
        </authorList>
    </citation>
    <scope>NUCLEOTIDE SEQUENCE</scope>
</reference>
<accession>A0A0E9SHK0</accession>
<name>A0A0E9SHK0_ANGAN</name>
<sequence length="40" mass="4438">MEWNAILAPLALLSFVLGDSRRSHKRLSSEAVQITSCLHS</sequence>
<protein>
    <submittedName>
        <fullName evidence="2">Uncharacterized protein</fullName>
    </submittedName>
</protein>
<proteinExistence type="predicted"/>
<organism evidence="2">
    <name type="scientific">Anguilla anguilla</name>
    <name type="common">European freshwater eel</name>
    <name type="synonym">Muraena anguilla</name>
    <dbReference type="NCBI Taxonomy" id="7936"/>
    <lineage>
        <taxon>Eukaryota</taxon>
        <taxon>Metazoa</taxon>
        <taxon>Chordata</taxon>
        <taxon>Craniata</taxon>
        <taxon>Vertebrata</taxon>
        <taxon>Euteleostomi</taxon>
        <taxon>Actinopterygii</taxon>
        <taxon>Neopterygii</taxon>
        <taxon>Teleostei</taxon>
        <taxon>Anguilliformes</taxon>
        <taxon>Anguillidae</taxon>
        <taxon>Anguilla</taxon>
    </lineage>
</organism>
<evidence type="ECO:0000256" key="1">
    <source>
        <dbReference type="SAM" id="SignalP"/>
    </source>
</evidence>
<reference evidence="2" key="2">
    <citation type="journal article" date="2015" name="Fish Shellfish Immunol.">
        <title>Early steps in the European eel (Anguilla anguilla)-Vibrio vulnificus interaction in the gills: Role of the RtxA13 toxin.</title>
        <authorList>
            <person name="Callol A."/>
            <person name="Pajuelo D."/>
            <person name="Ebbesson L."/>
            <person name="Teles M."/>
            <person name="MacKenzie S."/>
            <person name="Amaro C."/>
        </authorList>
    </citation>
    <scope>NUCLEOTIDE SEQUENCE</scope>
</reference>
<dbReference type="EMBL" id="GBXM01068589">
    <property type="protein sequence ID" value="JAH39988.1"/>
    <property type="molecule type" value="Transcribed_RNA"/>
</dbReference>
<feature type="signal peptide" evidence="1">
    <location>
        <begin position="1"/>
        <end position="18"/>
    </location>
</feature>